<evidence type="ECO:0000313" key="1">
    <source>
        <dbReference type="EMBL" id="BAH73587.1"/>
    </source>
</evidence>
<dbReference type="HOGENOM" id="CLU_1892839_0_0_7"/>
<proteinExistence type="predicted"/>
<protein>
    <submittedName>
        <fullName evidence="1">Uncharacterized protein</fullName>
    </submittedName>
</protein>
<evidence type="ECO:0000313" key="2">
    <source>
        <dbReference type="Proteomes" id="UP000009071"/>
    </source>
</evidence>
<dbReference type="AlphaFoldDB" id="C4XTS2"/>
<dbReference type="Proteomes" id="UP000009071">
    <property type="component" value="Chromosome"/>
</dbReference>
<reference evidence="1 2" key="1">
    <citation type="journal article" date="2009" name="Genome Res.">
        <title>Whole genome sequence of Desulfovibrio magneticus strain RS-1 revealed common gene clusters in magnetotactic bacteria.</title>
        <authorList>
            <person name="Nakazawa H."/>
            <person name="Arakaki A."/>
            <person name="Narita-Yamada S."/>
            <person name="Yashiro I."/>
            <person name="Jinno K."/>
            <person name="Aoki N."/>
            <person name="Tsuruyama A."/>
            <person name="Okamura Y."/>
            <person name="Tanikawa S."/>
            <person name="Fujita N."/>
            <person name="Takeyama H."/>
            <person name="Matsunaga T."/>
        </authorList>
    </citation>
    <scope>NUCLEOTIDE SEQUENCE [LARGE SCALE GENOMIC DNA]</scope>
    <source>
        <strain evidence="2">ATCC 700980 / DSM 13731 / RS-1</strain>
    </source>
</reference>
<name>C4XTS2_SOLM1</name>
<gene>
    <name evidence="1" type="ordered locus">DMR_00960</name>
</gene>
<accession>C4XTS2</accession>
<dbReference type="KEGG" id="dma:DMR_00960"/>
<dbReference type="STRING" id="573370.DMR_00960"/>
<dbReference type="EMBL" id="AP010904">
    <property type="protein sequence ID" value="BAH73587.1"/>
    <property type="molecule type" value="Genomic_DNA"/>
</dbReference>
<keyword evidence="2" id="KW-1185">Reference proteome</keyword>
<sequence length="134" mass="14908">MFADEDFFWDALQKSKCPKWPWPQPGDRTRKTKRPRQIPVAVVLAPAITAAQSSPPLSLEVQGKRPKEHLPLALQFFPGMHCKCPNVQNRIYHIEIMDINQIRGVLGVPIGANLCFTSPPTAKKKGPDGTGRGQ</sequence>
<organism evidence="1 2">
    <name type="scientific">Solidesulfovibrio magneticus (strain ATCC 700980 / DSM 13731 / RS-1)</name>
    <name type="common">Desulfovibrio magneticus</name>
    <dbReference type="NCBI Taxonomy" id="573370"/>
    <lineage>
        <taxon>Bacteria</taxon>
        <taxon>Pseudomonadati</taxon>
        <taxon>Thermodesulfobacteriota</taxon>
        <taxon>Desulfovibrionia</taxon>
        <taxon>Desulfovibrionales</taxon>
        <taxon>Desulfovibrionaceae</taxon>
        <taxon>Solidesulfovibrio</taxon>
    </lineage>
</organism>